<dbReference type="CDD" id="cd00761">
    <property type="entry name" value="Glyco_tranf_GTA_type"/>
    <property type="match status" value="1"/>
</dbReference>
<reference evidence="2 3" key="1">
    <citation type="submission" date="2018-05" db="EMBL/GenBank/DDBJ databases">
        <title>Draft Genome Sequences for a Diverse set of 7 Haemophilus Species.</title>
        <authorList>
            <person name="Nichols M."/>
            <person name="Topaz N."/>
            <person name="Wang X."/>
            <person name="Wang X."/>
            <person name="Boxrud D."/>
        </authorList>
    </citation>
    <scope>NUCLEOTIDE SEQUENCE [LARGE SCALE GENOMIC DNA]</scope>
    <source>
        <strain evidence="2 3">C2008001710</strain>
    </source>
</reference>
<dbReference type="PANTHER" id="PTHR43685:SF2">
    <property type="entry name" value="GLYCOSYLTRANSFERASE 2-LIKE DOMAIN-CONTAINING PROTEIN"/>
    <property type="match status" value="1"/>
</dbReference>
<dbReference type="PANTHER" id="PTHR43685">
    <property type="entry name" value="GLYCOSYLTRANSFERASE"/>
    <property type="match status" value="1"/>
</dbReference>
<proteinExistence type="predicted"/>
<evidence type="ECO:0000313" key="3">
    <source>
        <dbReference type="Proteomes" id="UP000253910"/>
    </source>
</evidence>
<evidence type="ECO:0000313" key="2">
    <source>
        <dbReference type="EMBL" id="RDE93890.1"/>
    </source>
</evidence>
<dbReference type="InterPro" id="IPR029044">
    <property type="entry name" value="Nucleotide-diphossugar_trans"/>
</dbReference>
<dbReference type="InterPro" id="IPR001173">
    <property type="entry name" value="Glyco_trans_2-like"/>
</dbReference>
<organism evidence="2 3">
    <name type="scientific">Haemophilus parainfluenzae</name>
    <dbReference type="NCBI Taxonomy" id="729"/>
    <lineage>
        <taxon>Bacteria</taxon>
        <taxon>Pseudomonadati</taxon>
        <taxon>Pseudomonadota</taxon>
        <taxon>Gammaproteobacteria</taxon>
        <taxon>Pasteurellales</taxon>
        <taxon>Pasteurellaceae</taxon>
        <taxon>Haemophilus</taxon>
    </lineage>
</organism>
<dbReference type="InterPro" id="IPR050834">
    <property type="entry name" value="Glycosyltransf_2"/>
</dbReference>
<accession>A0A369Z652</accession>
<evidence type="ECO:0000259" key="1">
    <source>
        <dbReference type="Pfam" id="PF00535"/>
    </source>
</evidence>
<dbReference type="Pfam" id="PF00535">
    <property type="entry name" value="Glycos_transf_2"/>
    <property type="match status" value="1"/>
</dbReference>
<dbReference type="RefSeq" id="WP_111315221.1">
    <property type="nucleotide sequence ID" value="NZ_QEPW01000005.1"/>
</dbReference>
<dbReference type="AlphaFoldDB" id="A0A369Z652"/>
<dbReference type="Gene3D" id="3.90.550.10">
    <property type="entry name" value="Spore Coat Polysaccharide Biosynthesis Protein SpsA, Chain A"/>
    <property type="match status" value="1"/>
</dbReference>
<protein>
    <submittedName>
        <fullName evidence="2">Glycosyltransferase family 2 protein</fullName>
    </submittedName>
</protein>
<gene>
    <name evidence="2" type="ORF">DPV87_04215</name>
</gene>
<keyword evidence="2" id="KW-0808">Transferase</keyword>
<sequence>MNLPLIDVVIPCYNAEQTLVRAVESVLLQGNLGRLWLIDDASTDNTFALALQLAAQYPGRISVEQMPKNSGVAMARNLGAMLSAKSAVDFVAFLDADDAYEPGALEVAAATFHFQPDTSVVRLALKPINLAQRYAEHPNFDQAWQYMRMTCGGNIVFNKAFFLACGGFPTHQLFRELGGEDGALGIATTKTAKVATLFEDVGVLHFCREGMHAERLLDGLLFGKQDLAITAEKMAEAEQVTATICRRIEALKCGLNSAEIGIRPLVVERTE</sequence>
<dbReference type="GO" id="GO:0016740">
    <property type="term" value="F:transferase activity"/>
    <property type="evidence" value="ECO:0007669"/>
    <property type="project" value="UniProtKB-KW"/>
</dbReference>
<dbReference type="SUPFAM" id="SSF53448">
    <property type="entry name" value="Nucleotide-diphospho-sugar transferases"/>
    <property type="match status" value="1"/>
</dbReference>
<name>A0A369Z652_HAEPA</name>
<dbReference type="EMBL" id="QEPW01000005">
    <property type="protein sequence ID" value="RDE93890.1"/>
    <property type="molecule type" value="Genomic_DNA"/>
</dbReference>
<feature type="domain" description="Glycosyltransferase 2-like" evidence="1">
    <location>
        <begin position="8"/>
        <end position="123"/>
    </location>
</feature>
<comment type="caution">
    <text evidence="2">The sequence shown here is derived from an EMBL/GenBank/DDBJ whole genome shotgun (WGS) entry which is preliminary data.</text>
</comment>
<dbReference type="Proteomes" id="UP000253910">
    <property type="component" value="Unassembled WGS sequence"/>
</dbReference>